<dbReference type="Gene3D" id="1.10.20.10">
    <property type="entry name" value="Histone, subunit A"/>
    <property type="match status" value="1"/>
</dbReference>
<evidence type="ECO:0000313" key="2">
    <source>
        <dbReference type="EMBL" id="KAG8468541.1"/>
    </source>
</evidence>
<dbReference type="Proteomes" id="UP000751190">
    <property type="component" value="Unassembled WGS sequence"/>
</dbReference>
<dbReference type="EMBL" id="JAGTXO010000004">
    <property type="protein sequence ID" value="KAG8468541.1"/>
    <property type="molecule type" value="Genomic_DNA"/>
</dbReference>
<dbReference type="SUPFAM" id="SSF47113">
    <property type="entry name" value="Histone-fold"/>
    <property type="match status" value="1"/>
</dbReference>
<evidence type="ECO:0000313" key="3">
    <source>
        <dbReference type="Proteomes" id="UP000751190"/>
    </source>
</evidence>
<proteinExistence type="predicted"/>
<reference evidence="2" key="1">
    <citation type="submission" date="2021-05" db="EMBL/GenBank/DDBJ databases">
        <title>The genome of the haptophyte Pavlova lutheri (Diacronema luteri, Pavlovales) - a model for lipid biosynthesis in eukaryotic algae.</title>
        <authorList>
            <person name="Hulatt C.J."/>
            <person name="Posewitz M.C."/>
        </authorList>
    </citation>
    <scope>NUCLEOTIDE SEQUENCE</scope>
    <source>
        <strain evidence="2">NIVA-4/92</strain>
    </source>
</reference>
<dbReference type="GO" id="GO:0046982">
    <property type="term" value="F:protein heterodimerization activity"/>
    <property type="evidence" value="ECO:0007669"/>
    <property type="project" value="InterPro"/>
</dbReference>
<name>A0A8J5XTA0_DIALT</name>
<evidence type="ECO:0000256" key="1">
    <source>
        <dbReference type="SAM" id="MobiDB-lite"/>
    </source>
</evidence>
<protein>
    <submittedName>
        <fullName evidence="2">Uncharacterized protein</fullName>
    </submittedName>
</protein>
<dbReference type="AlphaFoldDB" id="A0A8J5XTA0"/>
<keyword evidence="3" id="KW-1185">Reference proteome</keyword>
<dbReference type="OrthoDB" id="653904at2759"/>
<feature type="region of interest" description="Disordered" evidence="1">
    <location>
        <begin position="73"/>
        <end position="97"/>
    </location>
</feature>
<gene>
    <name evidence="2" type="ORF">KFE25_013624</name>
</gene>
<comment type="caution">
    <text evidence="2">The sequence shown here is derived from an EMBL/GenBank/DDBJ whole genome shotgun (WGS) entry which is preliminary data.</text>
</comment>
<accession>A0A8J5XTA0</accession>
<dbReference type="InterPro" id="IPR009072">
    <property type="entry name" value="Histone-fold"/>
</dbReference>
<organism evidence="2 3">
    <name type="scientific">Diacronema lutheri</name>
    <name type="common">Unicellular marine alga</name>
    <name type="synonym">Monochrysis lutheri</name>
    <dbReference type="NCBI Taxonomy" id="2081491"/>
    <lineage>
        <taxon>Eukaryota</taxon>
        <taxon>Haptista</taxon>
        <taxon>Haptophyta</taxon>
        <taxon>Pavlovophyceae</taxon>
        <taxon>Pavlovales</taxon>
        <taxon>Pavlovaceae</taxon>
        <taxon>Diacronema</taxon>
    </lineage>
</organism>
<sequence length="97" mass="10053">MQEDEDVGHIAEASCVAASMCAELLVRDLLAASASDAAARGSTVIALGDLQAAVARTELFDFLRETVNAVAAQSDAEVPAPSRRAKKPATAQARADR</sequence>